<accession>A0A2M4B0Z0</accession>
<dbReference type="AlphaFoldDB" id="A0A2M4B0Z0"/>
<sequence length="182" mass="20525">MAFIFFTIIRQLNSSLATVDSTIERWSCVWFSTIFRSSRRVQTPFTISVRSEPELGHGYSDTWYPVHTFLMRAFSCSPWKKATNTVLYSSFPVDGSSRASSSSTCRRKMLPREIRHSIRSNPGIFSRWITPATKPSRPRLCAMLGSSAIRLFLLASPPTTASCSKKNDCVRSSTCFSSVNSR</sequence>
<feature type="signal peptide" evidence="1">
    <location>
        <begin position="1"/>
        <end position="17"/>
    </location>
</feature>
<dbReference type="EMBL" id="GGFK01013311">
    <property type="protein sequence ID" value="MBW46632.1"/>
    <property type="molecule type" value="Transcribed_RNA"/>
</dbReference>
<evidence type="ECO:0000313" key="2">
    <source>
        <dbReference type="EMBL" id="MBW46632.1"/>
    </source>
</evidence>
<reference evidence="2" key="1">
    <citation type="submission" date="2018-01" db="EMBL/GenBank/DDBJ databases">
        <title>An insight into the sialome of Amazonian anophelines.</title>
        <authorList>
            <person name="Ribeiro J.M."/>
            <person name="Scarpassa V."/>
            <person name="Calvo E."/>
        </authorList>
    </citation>
    <scope>NUCLEOTIDE SEQUENCE</scope>
    <source>
        <tissue evidence="2">Salivary glands</tissue>
    </source>
</reference>
<keyword evidence="1" id="KW-0732">Signal</keyword>
<protein>
    <submittedName>
        <fullName evidence="2">Putative secreted protein</fullName>
    </submittedName>
</protein>
<evidence type="ECO:0000256" key="1">
    <source>
        <dbReference type="SAM" id="SignalP"/>
    </source>
</evidence>
<feature type="chain" id="PRO_5014966958" evidence="1">
    <location>
        <begin position="18"/>
        <end position="182"/>
    </location>
</feature>
<organism evidence="2">
    <name type="scientific">Anopheles triannulatus</name>
    <dbReference type="NCBI Taxonomy" id="58253"/>
    <lineage>
        <taxon>Eukaryota</taxon>
        <taxon>Metazoa</taxon>
        <taxon>Ecdysozoa</taxon>
        <taxon>Arthropoda</taxon>
        <taxon>Hexapoda</taxon>
        <taxon>Insecta</taxon>
        <taxon>Pterygota</taxon>
        <taxon>Neoptera</taxon>
        <taxon>Endopterygota</taxon>
        <taxon>Diptera</taxon>
        <taxon>Nematocera</taxon>
        <taxon>Culicoidea</taxon>
        <taxon>Culicidae</taxon>
        <taxon>Anophelinae</taxon>
        <taxon>Anopheles</taxon>
    </lineage>
</organism>
<proteinExistence type="predicted"/>
<name>A0A2M4B0Z0_9DIPT</name>